<evidence type="ECO:0000313" key="4">
    <source>
        <dbReference type="Proteomes" id="UP000036987"/>
    </source>
</evidence>
<feature type="compositionally biased region" description="Acidic residues" evidence="1">
    <location>
        <begin position="113"/>
        <end position="135"/>
    </location>
</feature>
<dbReference type="EMBL" id="LFYR01001330">
    <property type="protein sequence ID" value="KMZ62604.1"/>
    <property type="molecule type" value="Genomic_DNA"/>
</dbReference>
<gene>
    <name evidence="3" type="ORF">ZOSMA_44G00030</name>
</gene>
<dbReference type="PANTHER" id="PTHR37753:SF1">
    <property type="entry name" value="OS01G0940600 PROTEIN"/>
    <property type="match status" value="1"/>
</dbReference>
<evidence type="ECO:0008006" key="5">
    <source>
        <dbReference type="Google" id="ProtNLM"/>
    </source>
</evidence>
<dbReference type="OrthoDB" id="786736at2759"/>
<reference evidence="4" key="1">
    <citation type="journal article" date="2016" name="Nature">
        <title>The genome of the seagrass Zostera marina reveals angiosperm adaptation to the sea.</title>
        <authorList>
            <person name="Olsen J.L."/>
            <person name="Rouze P."/>
            <person name="Verhelst B."/>
            <person name="Lin Y.-C."/>
            <person name="Bayer T."/>
            <person name="Collen J."/>
            <person name="Dattolo E."/>
            <person name="De Paoli E."/>
            <person name="Dittami S."/>
            <person name="Maumus F."/>
            <person name="Michel G."/>
            <person name="Kersting A."/>
            <person name="Lauritano C."/>
            <person name="Lohaus R."/>
            <person name="Toepel M."/>
            <person name="Tonon T."/>
            <person name="Vanneste K."/>
            <person name="Amirebrahimi M."/>
            <person name="Brakel J."/>
            <person name="Bostroem C."/>
            <person name="Chovatia M."/>
            <person name="Grimwood J."/>
            <person name="Jenkins J.W."/>
            <person name="Jueterbock A."/>
            <person name="Mraz A."/>
            <person name="Stam W.T."/>
            <person name="Tice H."/>
            <person name="Bornberg-Bauer E."/>
            <person name="Green P.J."/>
            <person name="Pearson G.A."/>
            <person name="Procaccini G."/>
            <person name="Duarte C.M."/>
            <person name="Schmutz J."/>
            <person name="Reusch T.B.H."/>
            <person name="Van de Peer Y."/>
        </authorList>
    </citation>
    <scope>NUCLEOTIDE SEQUENCE [LARGE SCALE GENOMIC DNA]</scope>
    <source>
        <strain evidence="4">cv. Finnish</strain>
    </source>
</reference>
<accession>A0A0K9P0W5</accession>
<dbReference type="STRING" id="29655.A0A0K9P0W5"/>
<dbReference type="PANTHER" id="PTHR37753">
    <property type="entry name" value="OS01G0940600 PROTEIN"/>
    <property type="match status" value="1"/>
</dbReference>
<feature type="transmembrane region" description="Helical" evidence="2">
    <location>
        <begin position="63"/>
        <end position="82"/>
    </location>
</feature>
<dbReference type="AlphaFoldDB" id="A0A0K9P0W5"/>
<evidence type="ECO:0000313" key="3">
    <source>
        <dbReference type="EMBL" id="KMZ62604.1"/>
    </source>
</evidence>
<keyword evidence="2" id="KW-1133">Transmembrane helix</keyword>
<name>A0A0K9P0W5_ZOSMR</name>
<keyword evidence="2" id="KW-0472">Membrane</keyword>
<feature type="region of interest" description="Disordered" evidence="1">
    <location>
        <begin position="104"/>
        <end position="161"/>
    </location>
</feature>
<protein>
    <recommendedName>
        <fullName evidence="5">High chlorophyll fluorescence 153</fullName>
    </recommendedName>
</protein>
<evidence type="ECO:0000256" key="2">
    <source>
        <dbReference type="SAM" id="Phobius"/>
    </source>
</evidence>
<sequence>MAVTFLNSSFNHLHHPQSSLFSLHKSKPATILSFLNSSPYRRRKRGGRDAFVVRAGPPSKSNLAYAFALPLSLIIGTIFTSLRIADRLDEQFLEEEAINRAIMEENQAFEFKEGDEEEEEEEDDDDEEEGDDDGDETAREETVPVEVVATPRSRNRPKKLV</sequence>
<organism evidence="3 4">
    <name type="scientific">Zostera marina</name>
    <name type="common">Eelgrass</name>
    <dbReference type="NCBI Taxonomy" id="29655"/>
    <lineage>
        <taxon>Eukaryota</taxon>
        <taxon>Viridiplantae</taxon>
        <taxon>Streptophyta</taxon>
        <taxon>Embryophyta</taxon>
        <taxon>Tracheophyta</taxon>
        <taxon>Spermatophyta</taxon>
        <taxon>Magnoliopsida</taxon>
        <taxon>Liliopsida</taxon>
        <taxon>Zosteraceae</taxon>
        <taxon>Zostera</taxon>
    </lineage>
</organism>
<dbReference type="OMA" id="IMEENQA"/>
<proteinExistence type="predicted"/>
<keyword evidence="2" id="KW-0812">Transmembrane</keyword>
<dbReference type="Proteomes" id="UP000036987">
    <property type="component" value="Unassembled WGS sequence"/>
</dbReference>
<comment type="caution">
    <text evidence="3">The sequence shown here is derived from an EMBL/GenBank/DDBJ whole genome shotgun (WGS) entry which is preliminary data.</text>
</comment>
<keyword evidence="4" id="KW-1185">Reference proteome</keyword>
<evidence type="ECO:0000256" key="1">
    <source>
        <dbReference type="SAM" id="MobiDB-lite"/>
    </source>
</evidence>